<organism evidence="1 2">
    <name type="scientific">Amycolatopsis thailandensis</name>
    <dbReference type="NCBI Taxonomy" id="589330"/>
    <lineage>
        <taxon>Bacteria</taxon>
        <taxon>Bacillati</taxon>
        <taxon>Actinomycetota</taxon>
        <taxon>Actinomycetes</taxon>
        <taxon>Pseudonocardiales</taxon>
        <taxon>Pseudonocardiaceae</taxon>
        <taxon>Amycolatopsis</taxon>
    </lineage>
</organism>
<dbReference type="Proteomes" id="UP000215223">
    <property type="component" value="Unassembled WGS sequence"/>
</dbReference>
<protein>
    <submittedName>
        <fullName evidence="1">Uncharacterized protein</fullName>
    </submittedName>
</protein>
<accession>A0A229RGB8</accession>
<evidence type="ECO:0000313" key="2">
    <source>
        <dbReference type="Proteomes" id="UP000215223"/>
    </source>
</evidence>
<name>A0A229RGB8_9PSEU</name>
<reference evidence="1 2" key="1">
    <citation type="submission" date="2017-07" db="EMBL/GenBank/DDBJ databases">
        <title>Amycolatopsis thailandensis Genome sequencing and assembly.</title>
        <authorList>
            <person name="Kaur N."/>
            <person name="Mayilraj S."/>
        </authorList>
    </citation>
    <scope>NUCLEOTIDE SEQUENCE [LARGE SCALE GENOMIC DNA]</scope>
    <source>
        <strain evidence="1 2">JCM 16380</strain>
    </source>
</reference>
<dbReference type="AlphaFoldDB" id="A0A229RGB8"/>
<gene>
    <name evidence="1" type="ORF">CFP71_38305</name>
</gene>
<evidence type="ECO:0000313" key="1">
    <source>
        <dbReference type="EMBL" id="OXM45680.1"/>
    </source>
</evidence>
<comment type="caution">
    <text evidence="1">The sequence shown here is derived from an EMBL/GenBank/DDBJ whole genome shotgun (WGS) entry which is preliminary data.</text>
</comment>
<dbReference type="EMBL" id="NMQT01000164">
    <property type="protein sequence ID" value="OXM45680.1"/>
    <property type="molecule type" value="Genomic_DNA"/>
</dbReference>
<keyword evidence="2" id="KW-1185">Reference proteome</keyword>
<sequence>MFANWIQIAELALLPLGLGVGYAAGRICRQEERASFNGGVTFTHPGLVSEYQDPAPDVGATWGSAR</sequence>
<proteinExistence type="predicted"/>